<evidence type="ECO:0000259" key="1">
    <source>
        <dbReference type="PROSITE" id="PS50883"/>
    </source>
</evidence>
<feature type="domain" description="GGDEF" evidence="2">
    <location>
        <begin position="102"/>
        <end position="235"/>
    </location>
</feature>
<keyword evidence="4" id="KW-1185">Reference proteome</keyword>
<dbReference type="SUPFAM" id="SSF55073">
    <property type="entry name" value="Nucleotide cyclase"/>
    <property type="match status" value="1"/>
</dbReference>
<evidence type="ECO:0000313" key="3">
    <source>
        <dbReference type="EMBL" id="MFC4311184.1"/>
    </source>
</evidence>
<dbReference type="PROSITE" id="PS50883">
    <property type="entry name" value="EAL"/>
    <property type="match status" value="1"/>
</dbReference>
<dbReference type="RefSeq" id="WP_380599293.1">
    <property type="nucleotide sequence ID" value="NZ_JBHSDU010000003.1"/>
</dbReference>
<dbReference type="Gene3D" id="3.30.70.270">
    <property type="match status" value="1"/>
</dbReference>
<reference evidence="4" key="1">
    <citation type="journal article" date="2019" name="Int. J. Syst. Evol. Microbiol.">
        <title>The Global Catalogue of Microorganisms (GCM) 10K type strain sequencing project: providing services to taxonomists for standard genome sequencing and annotation.</title>
        <authorList>
            <consortium name="The Broad Institute Genomics Platform"/>
            <consortium name="The Broad Institute Genome Sequencing Center for Infectious Disease"/>
            <person name="Wu L."/>
            <person name="Ma J."/>
        </authorList>
    </citation>
    <scope>NUCLEOTIDE SEQUENCE [LARGE SCALE GENOMIC DNA]</scope>
    <source>
        <strain evidence="4">CGMCC 1.10759</strain>
    </source>
</reference>
<proteinExistence type="predicted"/>
<sequence>MFYLAVCAITALCAVAAWAIFLQLRIRKLDVRVVEAESRHRQFIEQVEHGGMVRRKIEAQLLEKQQRLDRLAHHDQLTGLPNRLFLSAHLPAAIEEARRKKAALAVLFIDLDRFKHVNDTHGHETGDKLLQAVSQRIKDAVRNEDIVVRMGGDEFVVVLNIVRSSNQVQETASRITSALAAPLEIDGKPLVTTASVGVSMFPRDGEDVGALLRHSDTAMYQAKDRGRNNFQVFSPVMDRQLKERVAIEASLRAALESQTQLDVHYQPLIDIETRRVVTLEALVRWKHPIDGYVSPTRFIPVAEETGLIAGLGDFVIKRVIDDMVQWRKGGSTVLVPVAINISPGQLSRCDLRQRIAELTQVNSISPAMLQIELTEGAMFDQVESRHGSNGGEDGVDAINDLRALGVRVAIDDFGTGYSSLSYLKRWRVDYLKIDRSFIRDLGTDSNDHAIVGAIIAMAQHLKIKVIAEGVEGWSQLEMLRKLGCRYAQGYLFAEPAPASKCRDFLNGRPLGLNGDDTDLLKVVSA</sequence>
<dbReference type="CDD" id="cd01948">
    <property type="entry name" value="EAL"/>
    <property type="match status" value="1"/>
</dbReference>
<dbReference type="SMART" id="SM00267">
    <property type="entry name" value="GGDEF"/>
    <property type="match status" value="1"/>
</dbReference>
<evidence type="ECO:0000313" key="4">
    <source>
        <dbReference type="Proteomes" id="UP001595904"/>
    </source>
</evidence>
<dbReference type="InterPro" id="IPR035919">
    <property type="entry name" value="EAL_sf"/>
</dbReference>
<dbReference type="InterPro" id="IPR000160">
    <property type="entry name" value="GGDEF_dom"/>
</dbReference>
<comment type="caution">
    <text evidence="3">The sequence shown here is derived from an EMBL/GenBank/DDBJ whole genome shotgun (WGS) entry which is preliminary data.</text>
</comment>
<dbReference type="SMART" id="SM00052">
    <property type="entry name" value="EAL"/>
    <property type="match status" value="1"/>
</dbReference>
<dbReference type="Proteomes" id="UP001595904">
    <property type="component" value="Unassembled WGS sequence"/>
</dbReference>
<dbReference type="CDD" id="cd01949">
    <property type="entry name" value="GGDEF"/>
    <property type="match status" value="1"/>
</dbReference>
<dbReference type="PROSITE" id="PS50887">
    <property type="entry name" value="GGDEF"/>
    <property type="match status" value="1"/>
</dbReference>
<dbReference type="PANTHER" id="PTHR44757:SF2">
    <property type="entry name" value="BIOFILM ARCHITECTURE MAINTENANCE PROTEIN MBAA"/>
    <property type="match status" value="1"/>
</dbReference>
<dbReference type="Pfam" id="PF00563">
    <property type="entry name" value="EAL"/>
    <property type="match status" value="1"/>
</dbReference>
<dbReference type="NCBIfam" id="TIGR00254">
    <property type="entry name" value="GGDEF"/>
    <property type="match status" value="1"/>
</dbReference>
<dbReference type="Pfam" id="PF00990">
    <property type="entry name" value="GGDEF"/>
    <property type="match status" value="1"/>
</dbReference>
<name>A0ABV8SXY8_9GAMM</name>
<accession>A0ABV8SXY8</accession>
<dbReference type="InterPro" id="IPR052155">
    <property type="entry name" value="Biofilm_reg_signaling"/>
</dbReference>
<gene>
    <name evidence="3" type="ORF">ACFPN2_18950</name>
</gene>
<dbReference type="InterPro" id="IPR001633">
    <property type="entry name" value="EAL_dom"/>
</dbReference>
<dbReference type="PANTHER" id="PTHR44757">
    <property type="entry name" value="DIGUANYLATE CYCLASE DGCP"/>
    <property type="match status" value="1"/>
</dbReference>
<dbReference type="EMBL" id="JBHSDU010000003">
    <property type="protein sequence ID" value="MFC4311184.1"/>
    <property type="molecule type" value="Genomic_DNA"/>
</dbReference>
<dbReference type="SUPFAM" id="SSF141868">
    <property type="entry name" value="EAL domain-like"/>
    <property type="match status" value="1"/>
</dbReference>
<organism evidence="3 4">
    <name type="scientific">Steroidobacter flavus</name>
    <dbReference type="NCBI Taxonomy" id="1842136"/>
    <lineage>
        <taxon>Bacteria</taxon>
        <taxon>Pseudomonadati</taxon>
        <taxon>Pseudomonadota</taxon>
        <taxon>Gammaproteobacteria</taxon>
        <taxon>Steroidobacterales</taxon>
        <taxon>Steroidobacteraceae</taxon>
        <taxon>Steroidobacter</taxon>
    </lineage>
</organism>
<dbReference type="InterPro" id="IPR029787">
    <property type="entry name" value="Nucleotide_cyclase"/>
</dbReference>
<protein>
    <submittedName>
        <fullName evidence="3">Bifunctional diguanylate cyclase/phosphodiesterase</fullName>
    </submittedName>
</protein>
<dbReference type="InterPro" id="IPR043128">
    <property type="entry name" value="Rev_trsase/Diguanyl_cyclase"/>
</dbReference>
<feature type="domain" description="EAL" evidence="1">
    <location>
        <begin position="244"/>
        <end position="509"/>
    </location>
</feature>
<dbReference type="Gene3D" id="3.20.20.450">
    <property type="entry name" value="EAL domain"/>
    <property type="match status" value="1"/>
</dbReference>
<evidence type="ECO:0000259" key="2">
    <source>
        <dbReference type="PROSITE" id="PS50887"/>
    </source>
</evidence>